<dbReference type="EMBL" id="CP046620">
    <property type="protein sequence ID" value="QHQ36135.1"/>
    <property type="molecule type" value="Genomic_DNA"/>
</dbReference>
<dbReference type="RefSeq" id="WP_161862686.1">
    <property type="nucleotide sequence ID" value="NZ_CP046620.1"/>
</dbReference>
<dbReference type="SUPFAM" id="SSF52317">
    <property type="entry name" value="Class I glutamine amidotransferase-like"/>
    <property type="match status" value="1"/>
</dbReference>
<dbReference type="Proteomes" id="UP000464495">
    <property type="component" value="Chromosome"/>
</dbReference>
<dbReference type="PANTHER" id="PTHR37947:SF1">
    <property type="entry name" value="BLL2462 PROTEIN"/>
    <property type="match status" value="1"/>
</dbReference>
<keyword evidence="3" id="KW-1185">Reference proteome</keyword>
<sequence>MEFSAVDFAPVLPWPLLAGLAGLSLLLIVFSLWRGLAGWWLRGLAALVLLTALAEPSLKQEERSFLPDIAFLVIDETSSQGIDVRPEQIAEAEAELRARIGAASDDAPLELREVRVTDPDSASDNSGTLLMSALAEASAEVSQERIAGAILVTDGQVHDAGVLGSFPAPVHVVLTGREDEWDRRIVLKTAPSFAIVGEALELELEIETLGAAPDAEEVPLFLSLNGEDPEVFQVPVNEPVKLPLELARGGLNVLQVTVPSADDELTARNNDAIITINGIRDRLRVLLVSGEPYAGERTWRNILKSDPAVDLVHFTILRPPEKQDGVPVFELSLIAFPTRELFMDKVDEFDLIIFDRYRRRGVLPSLYIDNIRRYVEDGGAVLIASGPAFAGAESLYRTPLREILPATPTARVLEEGYTPRISELGQRHPVTRGLEQFAPRPTAEDGTPGWGRWFRLIEMEQETGHAVMEGPDGRPLLVLDRPGEGRIAMLASDQAWLWSRGFEGGGPKSELLRRLAHWLMKEPELEEEVLVAEPDGAEITVTRRSLGDTIGDVVVRTPGGGEEVLQLEQVTPGVWQSRFPAPENGIYRLSEGVTETVTAVGPAAPREFENPISTAALIEPLGDATGGGILRISDGVPGIRRVSEGRVAAGRNWLGLVRREAYDVRDIRLTPLAPGWLMLLLAGALVFVAWRIEGR</sequence>
<feature type="transmembrane region" description="Helical" evidence="1">
    <location>
        <begin position="12"/>
        <end position="32"/>
    </location>
</feature>
<reference evidence="2 3" key="1">
    <citation type="submission" date="2019-12" db="EMBL/GenBank/DDBJ databases">
        <title>Complete genome sequence of Algicella marina strain 9Alg 56(T) isolated from the red alga Tichocarpus crinitus.</title>
        <authorList>
            <person name="Kim S.-G."/>
            <person name="Nedashkovskaya O.I."/>
        </authorList>
    </citation>
    <scope>NUCLEOTIDE SEQUENCE [LARGE SCALE GENOMIC DNA]</scope>
    <source>
        <strain evidence="2 3">9Alg 56</strain>
    </source>
</reference>
<accession>A0A6P1T311</accession>
<protein>
    <recommendedName>
        <fullName evidence="4">Glutamine amidotransferase domain-containing protein</fullName>
    </recommendedName>
</protein>
<proteinExistence type="predicted"/>
<evidence type="ECO:0000313" key="2">
    <source>
        <dbReference type="EMBL" id="QHQ36135.1"/>
    </source>
</evidence>
<evidence type="ECO:0000313" key="3">
    <source>
        <dbReference type="Proteomes" id="UP000464495"/>
    </source>
</evidence>
<dbReference type="PANTHER" id="PTHR37947">
    <property type="entry name" value="BLL2462 PROTEIN"/>
    <property type="match status" value="1"/>
</dbReference>
<organism evidence="2 3">
    <name type="scientific">Algicella marina</name>
    <dbReference type="NCBI Taxonomy" id="2683284"/>
    <lineage>
        <taxon>Bacteria</taxon>
        <taxon>Pseudomonadati</taxon>
        <taxon>Pseudomonadota</taxon>
        <taxon>Alphaproteobacteria</taxon>
        <taxon>Rhodobacterales</taxon>
        <taxon>Paracoccaceae</taxon>
        <taxon>Algicella</taxon>
    </lineage>
</organism>
<dbReference type="InterPro" id="IPR029062">
    <property type="entry name" value="Class_I_gatase-like"/>
</dbReference>
<feature type="transmembrane region" description="Helical" evidence="1">
    <location>
        <begin position="673"/>
        <end position="692"/>
    </location>
</feature>
<feature type="transmembrane region" description="Helical" evidence="1">
    <location>
        <begin position="39"/>
        <end position="58"/>
    </location>
</feature>
<evidence type="ECO:0000256" key="1">
    <source>
        <dbReference type="SAM" id="Phobius"/>
    </source>
</evidence>
<evidence type="ECO:0008006" key="4">
    <source>
        <dbReference type="Google" id="ProtNLM"/>
    </source>
</evidence>
<dbReference type="AlphaFoldDB" id="A0A6P1T311"/>
<dbReference type="Gene3D" id="3.40.50.880">
    <property type="match status" value="1"/>
</dbReference>
<name>A0A6P1T311_9RHOB</name>
<keyword evidence="1" id="KW-0472">Membrane</keyword>
<gene>
    <name evidence="2" type="ORF">GO499_13640</name>
</gene>
<keyword evidence="1" id="KW-1133">Transmembrane helix</keyword>
<keyword evidence="1" id="KW-0812">Transmembrane</keyword>
<dbReference type="KEGG" id="amaq:GO499_13640"/>